<comment type="caution">
    <text evidence="9">The sequence shown here is derived from an EMBL/GenBank/DDBJ whole genome shotgun (WGS) entry which is preliminary data.</text>
</comment>
<evidence type="ECO:0000256" key="4">
    <source>
        <dbReference type="ARBA" id="ARBA00022692"/>
    </source>
</evidence>
<name>A0ABS2GN13_9FIRM</name>
<evidence type="ECO:0000313" key="10">
    <source>
        <dbReference type="Proteomes" id="UP000724149"/>
    </source>
</evidence>
<dbReference type="PROSITE" id="PS50928">
    <property type="entry name" value="ABC_TM1"/>
    <property type="match status" value="1"/>
</dbReference>
<evidence type="ECO:0000256" key="2">
    <source>
        <dbReference type="ARBA" id="ARBA00022448"/>
    </source>
</evidence>
<feature type="domain" description="ABC transmembrane type-1" evidence="8">
    <location>
        <begin position="57"/>
        <end position="241"/>
    </location>
</feature>
<feature type="transmembrane region" description="Helical" evidence="7">
    <location>
        <begin position="7"/>
        <end position="26"/>
    </location>
</feature>
<dbReference type="CDD" id="cd06261">
    <property type="entry name" value="TM_PBP2"/>
    <property type="match status" value="1"/>
</dbReference>
<evidence type="ECO:0000256" key="3">
    <source>
        <dbReference type="ARBA" id="ARBA00022475"/>
    </source>
</evidence>
<reference evidence="9 10" key="1">
    <citation type="journal article" date="2021" name="Sci. Rep.">
        <title>The distribution of antibiotic resistance genes in chicken gut microbiota commensals.</title>
        <authorList>
            <person name="Juricova H."/>
            <person name="Matiasovicova J."/>
            <person name="Kubasova T."/>
            <person name="Cejkova D."/>
            <person name="Rychlik I."/>
        </authorList>
    </citation>
    <scope>NUCLEOTIDE SEQUENCE [LARGE SCALE GENOMIC DNA]</scope>
    <source>
        <strain evidence="9 10">An564</strain>
    </source>
</reference>
<protein>
    <submittedName>
        <fullName evidence="9">ABC transporter permease</fullName>
    </submittedName>
</protein>
<gene>
    <name evidence="9" type="ORF">H9X81_07240</name>
</gene>
<dbReference type="EMBL" id="JACSNR010000006">
    <property type="protein sequence ID" value="MBM6923481.1"/>
    <property type="molecule type" value="Genomic_DNA"/>
</dbReference>
<evidence type="ECO:0000256" key="1">
    <source>
        <dbReference type="ARBA" id="ARBA00004651"/>
    </source>
</evidence>
<dbReference type="PANTHER" id="PTHR30151">
    <property type="entry name" value="ALKANE SULFONATE ABC TRANSPORTER-RELATED, MEMBRANE SUBUNIT"/>
    <property type="match status" value="1"/>
</dbReference>
<keyword evidence="6 7" id="KW-0472">Membrane</keyword>
<evidence type="ECO:0000313" key="9">
    <source>
        <dbReference type="EMBL" id="MBM6923481.1"/>
    </source>
</evidence>
<evidence type="ECO:0000256" key="7">
    <source>
        <dbReference type="RuleBase" id="RU363032"/>
    </source>
</evidence>
<keyword evidence="2 7" id="KW-0813">Transport</keyword>
<keyword evidence="5 7" id="KW-1133">Transmembrane helix</keyword>
<feature type="transmembrane region" description="Helical" evidence="7">
    <location>
        <begin position="223"/>
        <end position="242"/>
    </location>
</feature>
<keyword evidence="4 7" id="KW-0812">Transmembrane</keyword>
<comment type="similarity">
    <text evidence="7">Belongs to the binding-protein-dependent transport system permease family.</text>
</comment>
<keyword evidence="3" id="KW-1003">Cell membrane</keyword>
<dbReference type="InterPro" id="IPR035906">
    <property type="entry name" value="MetI-like_sf"/>
</dbReference>
<feature type="transmembrane region" description="Helical" evidence="7">
    <location>
        <begin position="95"/>
        <end position="121"/>
    </location>
</feature>
<feature type="transmembrane region" description="Helical" evidence="7">
    <location>
        <begin position="127"/>
        <end position="146"/>
    </location>
</feature>
<evidence type="ECO:0000256" key="5">
    <source>
        <dbReference type="ARBA" id="ARBA00022989"/>
    </source>
</evidence>
<dbReference type="InterPro" id="IPR000515">
    <property type="entry name" value="MetI-like"/>
</dbReference>
<dbReference type="Gene3D" id="1.10.3720.10">
    <property type="entry name" value="MetI-like"/>
    <property type="match status" value="1"/>
</dbReference>
<keyword evidence="10" id="KW-1185">Reference proteome</keyword>
<organism evidence="9 10">
    <name type="scientific">Hydrogenoanaerobacterium saccharovorans</name>
    <dbReference type="NCBI Taxonomy" id="474960"/>
    <lineage>
        <taxon>Bacteria</taxon>
        <taxon>Bacillati</taxon>
        <taxon>Bacillota</taxon>
        <taxon>Clostridia</taxon>
        <taxon>Eubacteriales</taxon>
        <taxon>Oscillospiraceae</taxon>
        <taxon>Hydrogenoanaerobacterium</taxon>
    </lineage>
</organism>
<feature type="transmembrane region" description="Helical" evidence="7">
    <location>
        <begin position="68"/>
        <end position="88"/>
    </location>
</feature>
<sequence length="257" mass="27592">MLAGNRAYQLFLAVIAPLTVLLIWALGSNLGLIRASILPSPQRVLSTLISLCTSGQMAEDLSISMLRVLRGFGLGAVCGIIIGSLMGFSKTANKVLGSLVSILRPVPMLAWVPLFILWLGIGESSKTAVIFIGSFWSVLLNTIHGIQSTDPKLLEVAYILKKSKWETITSVYLPSALPSVFTGLRLGMGSAWTCVVGAEMIAASSGIGYMISYARELAQPAKVFAGIIVIGAIGLLIDQVLLRLQRVLLKWSYVDEK</sequence>
<feature type="transmembrane region" description="Helical" evidence="7">
    <location>
        <begin position="190"/>
        <end position="211"/>
    </location>
</feature>
<comment type="subcellular location">
    <subcellularLocation>
        <location evidence="1 7">Cell membrane</location>
        <topology evidence="1 7">Multi-pass membrane protein</topology>
    </subcellularLocation>
</comment>
<proteinExistence type="inferred from homology"/>
<evidence type="ECO:0000259" key="8">
    <source>
        <dbReference type="PROSITE" id="PS50928"/>
    </source>
</evidence>
<accession>A0ABS2GN13</accession>
<dbReference type="PANTHER" id="PTHR30151:SF0">
    <property type="entry name" value="ABC TRANSPORTER PERMEASE PROTEIN MJ0413-RELATED"/>
    <property type="match status" value="1"/>
</dbReference>
<evidence type="ECO:0000256" key="6">
    <source>
        <dbReference type="ARBA" id="ARBA00023136"/>
    </source>
</evidence>
<dbReference type="Proteomes" id="UP000724149">
    <property type="component" value="Unassembled WGS sequence"/>
</dbReference>
<dbReference type="SUPFAM" id="SSF161098">
    <property type="entry name" value="MetI-like"/>
    <property type="match status" value="1"/>
</dbReference>
<dbReference type="Pfam" id="PF00528">
    <property type="entry name" value="BPD_transp_1"/>
    <property type="match status" value="1"/>
</dbReference>